<dbReference type="InterPro" id="IPR050639">
    <property type="entry name" value="SSR_resolvase"/>
</dbReference>
<feature type="domain" description="Resolvase/invertase-type recombinase catalytic" evidence="1">
    <location>
        <begin position="24"/>
        <end position="175"/>
    </location>
</feature>
<dbReference type="Pfam" id="PF00239">
    <property type="entry name" value="Resolvase"/>
    <property type="match status" value="1"/>
</dbReference>
<comment type="caution">
    <text evidence="3">The sequence shown here is derived from an EMBL/GenBank/DDBJ whole genome shotgun (WGS) entry which is preliminary data.</text>
</comment>
<dbReference type="InterPro" id="IPR036162">
    <property type="entry name" value="Resolvase-like_N_sf"/>
</dbReference>
<dbReference type="GO" id="GO:0003677">
    <property type="term" value="F:DNA binding"/>
    <property type="evidence" value="ECO:0007669"/>
    <property type="project" value="InterPro"/>
</dbReference>
<organism evidence="3 4">
    <name type="scientific">Nonomuraea cypriaca</name>
    <dbReference type="NCBI Taxonomy" id="1187855"/>
    <lineage>
        <taxon>Bacteria</taxon>
        <taxon>Bacillati</taxon>
        <taxon>Actinomycetota</taxon>
        <taxon>Actinomycetes</taxon>
        <taxon>Streptosporangiales</taxon>
        <taxon>Streptosporangiaceae</taxon>
        <taxon>Nonomuraea</taxon>
    </lineage>
</organism>
<dbReference type="EMBL" id="JADOGI010000172">
    <property type="protein sequence ID" value="MBF8191701.1"/>
    <property type="molecule type" value="Genomic_DNA"/>
</dbReference>
<evidence type="ECO:0000259" key="1">
    <source>
        <dbReference type="PROSITE" id="PS51736"/>
    </source>
</evidence>
<dbReference type="InterPro" id="IPR011109">
    <property type="entry name" value="DNA_bind_recombinase_dom"/>
</dbReference>
<dbReference type="SUPFAM" id="SSF53041">
    <property type="entry name" value="Resolvase-like"/>
    <property type="match status" value="1"/>
</dbReference>
<dbReference type="InterPro" id="IPR006119">
    <property type="entry name" value="Resolv_N"/>
</dbReference>
<evidence type="ECO:0000313" key="4">
    <source>
        <dbReference type="Proteomes" id="UP000605361"/>
    </source>
</evidence>
<dbReference type="Proteomes" id="UP000605361">
    <property type="component" value="Unassembled WGS sequence"/>
</dbReference>
<dbReference type="PANTHER" id="PTHR30461">
    <property type="entry name" value="DNA-INVERTASE FROM LAMBDOID PROPHAGE"/>
    <property type="match status" value="1"/>
</dbReference>
<gene>
    <name evidence="3" type="ORF">ITP53_39630</name>
</gene>
<dbReference type="AlphaFoldDB" id="A0A931AF34"/>
<accession>A0A931AF34</accession>
<sequence>MGLSAYRPWGQSQDKIRAEHRDRAAVVYVRQSTRQQVVEHSESTRLQYALVERAVTLGWARSKVMVIDDDLGVSAARADTRAGFAKLVTEVTMGRVGMVLGMEMSRLARTGRDWHQLVELCSLSGALLADPDGVYDPRIYNDRLLLGLKGTMSEAELYLIRQRMLAGKLAKAERGELSFQLPIGYVRRSSGEAVFDPDEQAQHVVRLIFSSFARLGTLHAVLRHLVDNRIQLPVRARSGPAKGELEWRRPNRETLQIMLHNPIYAGYYAYGRRQVEHARQQPGRPATGRVVKASGEWLVLLPDRMPAYISVEQFEANLARLAANRHTAQTPGAPRSGSALLSGLLCCGRCGGHRMNVSYHPVSGSQQATHTYGCAYNQINYGAVESCQFIGGPALDAYITAQVLTAVAPAALEVSLRAAEQAEDERAELDKLWLQRIERATYTAERVRRQYQLAEPENRLVVRQLERDWEAALAQLDQLSNDYQRFRDTQPLRLTATERQAINALAEELPALWHAPTTTQAERKELLRLMIEQIEVNVAGDSELVDVSIAWAGGHHTHGQAVRPVRRAEQLSYFPRMIARVTELAARGMSCPRIADALNSEGFRPAKRSHRFTAQQVQRLIAKHGIRQTDPRSNAAIAADLSPDEWTPSDLATELGMPTATLHSWIIRGWITARRARNNRHQIITADAAELDRLRQLRVRPPGYYQRRRWLDAAAATDPEISRKDPP</sequence>
<protein>
    <submittedName>
        <fullName evidence="3">Recombinase family protein</fullName>
    </submittedName>
</protein>
<evidence type="ECO:0000313" key="3">
    <source>
        <dbReference type="EMBL" id="MBF8191701.1"/>
    </source>
</evidence>
<dbReference type="SMART" id="SM00857">
    <property type="entry name" value="Resolvase"/>
    <property type="match status" value="1"/>
</dbReference>
<keyword evidence="4" id="KW-1185">Reference proteome</keyword>
<evidence type="ECO:0000259" key="2">
    <source>
        <dbReference type="PROSITE" id="PS51737"/>
    </source>
</evidence>
<dbReference type="PANTHER" id="PTHR30461:SF23">
    <property type="entry name" value="DNA RECOMBINASE-RELATED"/>
    <property type="match status" value="1"/>
</dbReference>
<dbReference type="CDD" id="cd00338">
    <property type="entry name" value="Ser_Recombinase"/>
    <property type="match status" value="1"/>
</dbReference>
<dbReference type="Pfam" id="PF07508">
    <property type="entry name" value="Recombinase"/>
    <property type="match status" value="1"/>
</dbReference>
<dbReference type="Gene3D" id="3.40.50.1390">
    <property type="entry name" value="Resolvase, N-terminal catalytic domain"/>
    <property type="match status" value="1"/>
</dbReference>
<name>A0A931AF34_9ACTN</name>
<dbReference type="PROSITE" id="PS51736">
    <property type="entry name" value="RECOMBINASES_3"/>
    <property type="match status" value="1"/>
</dbReference>
<dbReference type="PROSITE" id="PS51737">
    <property type="entry name" value="RECOMBINASE_DNA_BIND"/>
    <property type="match status" value="1"/>
</dbReference>
<dbReference type="GO" id="GO:0000150">
    <property type="term" value="F:DNA strand exchange activity"/>
    <property type="evidence" value="ECO:0007669"/>
    <property type="project" value="InterPro"/>
</dbReference>
<dbReference type="Gene3D" id="3.90.1750.20">
    <property type="entry name" value="Putative Large Serine Recombinase, Chain B, Domain 2"/>
    <property type="match status" value="1"/>
</dbReference>
<dbReference type="InterPro" id="IPR038109">
    <property type="entry name" value="DNA_bind_recomb_sf"/>
</dbReference>
<feature type="domain" description="Recombinase" evidence="2">
    <location>
        <begin position="182"/>
        <end position="327"/>
    </location>
</feature>
<reference evidence="3" key="1">
    <citation type="submission" date="2020-11" db="EMBL/GenBank/DDBJ databases">
        <title>Whole-genome analyses of Nonomuraea sp. K274.</title>
        <authorList>
            <person name="Veyisoglu A."/>
        </authorList>
    </citation>
    <scope>NUCLEOTIDE SEQUENCE</scope>
    <source>
        <strain evidence="3">K274</strain>
    </source>
</reference>
<proteinExistence type="predicted"/>